<dbReference type="OrthoDB" id="2020019at2759"/>
<keyword evidence="2" id="KW-1185">Reference proteome</keyword>
<dbReference type="InterPro" id="IPR026906">
    <property type="entry name" value="LRR_5"/>
</dbReference>
<dbReference type="PANTHER" id="PTHR45661:SF3">
    <property type="entry name" value="IG-LIKE DOMAIN-CONTAINING PROTEIN"/>
    <property type="match status" value="1"/>
</dbReference>
<dbReference type="InterPro" id="IPR053139">
    <property type="entry name" value="Surface_bspA-like"/>
</dbReference>
<sequence length="682" mass="77543">MNAVLICKKYRFILDRFRYNPISIQSKKLFPYIDTLHLYLNCDVEFQDVKQIVVWYPVCYSEMKQYTQYHTYTYKNLVLDSIASDDLLPEVLKDTRIKTLGEMFASDIYLEEFEVPTHITELDSYAFQNCYFLKSVTLCEGLCVIPNCCFSKCKQLTSIVFPTSVIHIESFAFESCGFVNITIPVTIRYIGDRVFKSCKKLKGVVISQNVQTIESSTFDGCESMTRVVLPFNLKTIKAYAFYNCKSLVTLNIPKSVCFVASNAFGWCESLKELTFSDQCYIGVDVFTNCVSLTKLIIPTLNGKLRNVVSKEEENIIKKFYNQYTLQQVCNNMHDENEDSIQNSLLQNVIHLNYTDDFIAKLSEIEKLKYQVELTGEACNNTNKVTSLRLPSNVTKICGHFFMSCDIKNIDLGNLREMGNRVFGSELQHVTIPTTLTQIGFDIFIQCTKLKSVELCGRTSFPGYVDLLEKAKLNQLNIKCSNLVVTFDQIDMFKYVEDVNICVSHLFYESYISQIVLPDNVCCIGISCFDNQGLLSGIVLPSKLTQIGEDAFQNCLSLKAIELPENLKMIGRSAFRKCGLTEIVIPKNVSCVGDTIFDDCFELKNYLKIATENGKRIGEVPDGVKEIAANCFRKYTGVDMIKIPKSVLKINNFSFSDSIPRECVLFETSEYVEIADLAFKSKA</sequence>
<protein>
    <recommendedName>
        <fullName evidence="3">Leucine rich repeat containing protein BspA family protein</fullName>
    </recommendedName>
</protein>
<gene>
    <name evidence="1" type="ORF">EIN_327840</name>
</gene>
<dbReference type="SUPFAM" id="SSF52058">
    <property type="entry name" value="L domain-like"/>
    <property type="match status" value="2"/>
</dbReference>
<reference evidence="1 2" key="1">
    <citation type="submission" date="2012-10" db="EMBL/GenBank/DDBJ databases">
        <authorList>
            <person name="Zafar N."/>
            <person name="Inman J."/>
            <person name="Hall N."/>
            <person name="Lorenzi H."/>
            <person name="Caler E."/>
        </authorList>
    </citation>
    <scope>NUCLEOTIDE SEQUENCE [LARGE SCALE GENOMIC DNA]</scope>
    <source>
        <strain evidence="1 2">IP1</strain>
    </source>
</reference>
<dbReference type="AlphaFoldDB" id="A0A0A1TXL4"/>
<name>A0A0A1TXL4_ENTIV</name>
<dbReference type="Gene3D" id="3.80.10.10">
    <property type="entry name" value="Ribonuclease Inhibitor"/>
    <property type="match status" value="5"/>
</dbReference>
<dbReference type="Proteomes" id="UP000014680">
    <property type="component" value="Unassembled WGS sequence"/>
</dbReference>
<proteinExistence type="predicted"/>
<dbReference type="VEuPathDB" id="AmoebaDB:EIN_327840"/>
<dbReference type="Pfam" id="PF13306">
    <property type="entry name" value="LRR_5"/>
    <property type="match status" value="4"/>
</dbReference>
<evidence type="ECO:0008006" key="3">
    <source>
        <dbReference type="Google" id="ProtNLM"/>
    </source>
</evidence>
<dbReference type="KEGG" id="eiv:EIN_327840"/>
<dbReference type="InterPro" id="IPR032675">
    <property type="entry name" value="LRR_dom_sf"/>
</dbReference>
<accession>A0A0A1TXL4</accession>
<dbReference type="EMBL" id="KB207015">
    <property type="protein sequence ID" value="ELP86127.1"/>
    <property type="molecule type" value="Genomic_DNA"/>
</dbReference>
<organism evidence="1 2">
    <name type="scientific">Entamoeba invadens IP1</name>
    <dbReference type="NCBI Taxonomy" id="370355"/>
    <lineage>
        <taxon>Eukaryota</taxon>
        <taxon>Amoebozoa</taxon>
        <taxon>Evosea</taxon>
        <taxon>Archamoebae</taxon>
        <taxon>Mastigamoebida</taxon>
        <taxon>Entamoebidae</taxon>
        <taxon>Entamoeba</taxon>
    </lineage>
</organism>
<evidence type="ECO:0000313" key="2">
    <source>
        <dbReference type="Proteomes" id="UP000014680"/>
    </source>
</evidence>
<evidence type="ECO:0000313" key="1">
    <source>
        <dbReference type="EMBL" id="ELP86127.1"/>
    </source>
</evidence>
<dbReference type="PANTHER" id="PTHR45661">
    <property type="entry name" value="SURFACE ANTIGEN"/>
    <property type="match status" value="1"/>
</dbReference>
<dbReference type="RefSeq" id="XP_004185473.1">
    <property type="nucleotide sequence ID" value="XM_004185425.1"/>
</dbReference>
<dbReference type="GeneID" id="14885142"/>